<dbReference type="InterPro" id="IPR018062">
    <property type="entry name" value="HTH_AraC-typ_CS"/>
</dbReference>
<dbReference type="SMART" id="SM00342">
    <property type="entry name" value="HTH_ARAC"/>
    <property type="match status" value="1"/>
</dbReference>
<protein>
    <submittedName>
        <fullName evidence="5">AraC-type DNA-binding protein</fullName>
    </submittedName>
</protein>
<evidence type="ECO:0000256" key="2">
    <source>
        <dbReference type="ARBA" id="ARBA00023125"/>
    </source>
</evidence>
<dbReference type="PROSITE" id="PS01124">
    <property type="entry name" value="HTH_ARAC_FAMILY_2"/>
    <property type="match status" value="1"/>
</dbReference>
<dbReference type="PROSITE" id="PS00041">
    <property type="entry name" value="HTH_ARAC_FAMILY_1"/>
    <property type="match status" value="1"/>
</dbReference>
<gene>
    <name evidence="5" type="ORF">SAMN04489757_104159</name>
</gene>
<dbReference type="STRING" id="1527.SAMN04489757_104159"/>
<reference evidence="5 6" key="1">
    <citation type="submission" date="2016-10" db="EMBL/GenBank/DDBJ databases">
        <authorList>
            <person name="de Groot N.N."/>
        </authorList>
    </citation>
    <scope>NUCLEOTIDE SEQUENCE [LARGE SCALE GENOMIC DNA]</scope>
    <source>
        <strain evidence="5 6">DSM 1283</strain>
    </source>
</reference>
<dbReference type="Gene3D" id="1.10.10.60">
    <property type="entry name" value="Homeodomain-like"/>
    <property type="match status" value="2"/>
</dbReference>
<dbReference type="InterPro" id="IPR014710">
    <property type="entry name" value="RmlC-like_jellyroll"/>
</dbReference>
<keyword evidence="3" id="KW-0804">Transcription</keyword>
<accession>A0A1I5D0F8</accession>
<evidence type="ECO:0000313" key="6">
    <source>
        <dbReference type="Proteomes" id="UP000198806"/>
    </source>
</evidence>
<organism evidence="5 6">
    <name type="scientific">Anaerocolumna aminovalerica</name>
    <dbReference type="NCBI Taxonomy" id="1527"/>
    <lineage>
        <taxon>Bacteria</taxon>
        <taxon>Bacillati</taxon>
        <taxon>Bacillota</taxon>
        <taxon>Clostridia</taxon>
        <taxon>Lachnospirales</taxon>
        <taxon>Lachnospiraceae</taxon>
        <taxon>Anaerocolumna</taxon>
    </lineage>
</organism>
<keyword evidence="2 5" id="KW-0238">DNA-binding</keyword>
<dbReference type="Pfam" id="PF02311">
    <property type="entry name" value="AraC_binding"/>
    <property type="match status" value="1"/>
</dbReference>
<dbReference type="Pfam" id="PF12833">
    <property type="entry name" value="HTH_18"/>
    <property type="match status" value="1"/>
</dbReference>
<dbReference type="Proteomes" id="UP000198806">
    <property type="component" value="Unassembled WGS sequence"/>
</dbReference>
<dbReference type="GO" id="GO:0003700">
    <property type="term" value="F:DNA-binding transcription factor activity"/>
    <property type="evidence" value="ECO:0007669"/>
    <property type="project" value="InterPro"/>
</dbReference>
<evidence type="ECO:0000313" key="5">
    <source>
        <dbReference type="EMBL" id="SFN92627.1"/>
    </source>
</evidence>
<name>A0A1I5D0F8_9FIRM</name>
<feature type="domain" description="HTH araC/xylS-type" evidence="4">
    <location>
        <begin position="196"/>
        <end position="294"/>
    </location>
</feature>
<dbReference type="InterPro" id="IPR009057">
    <property type="entry name" value="Homeodomain-like_sf"/>
</dbReference>
<dbReference type="EMBL" id="FOWD01000004">
    <property type="protein sequence ID" value="SFN92627.1"/>
    <property type="molecule type" value="Genomic_DNA"/>
</dbReference>
<dbReference type="PANTHER" id="PTHR43280">
    <property type="entry name" value="ARAC-FAMILY TRANSCRIPTIONAL REGULATOR"/>
    <property type="match status" value="1"/>
</dbReference>
<dbReference type="CDD" id="cd02208">
    <property type="entry name" value="cupin_RmlC-like"/>
    <property type="match status" value="1"/>
</dbReference>
<sequence length="304" mass="37131">MNHSTEEIVPYIREVGLQKRDSWKNLYRRIYDHQFLYCFCGIIHIQIEERNYEVKQGDLVIIKPNVPHKLWLDEDVQGELYWFHCDLFSYQDKKWHYTFYNTIETYVTLFGNELQYKEHIRIDPVFENDIRFPEYMTMKDQETTEYLFRKMYKAYTYEQKNWQLLVRGYCYELLYSILRQMGDTKKRDLSKVYEVNRMKSYIAKNYYKPISVQEICNVTGFNVDYASRFFYKMTGKKLKEYLNGYRVEQAKKLMIDRDLKFADIAEMVGFKNENYFSTIIKRYEGKTPAKLRESLIELLLLDDK</sequence>
<evidence type="ECO:0000256" key="3">
    <source>
        <dbReference type="ARBA" id="ARBA00023163"/>
    </source>
</evidence>
<keyword evidence="1" id="KW-0805">Transcription regulation</keyword>
<dbReference type="InterPro" id="IPR037923">
    <property type="entry name" value="HTH-like"/>
</dbReference>
<dbReference type="RefSeq" id="WP_091684536.1">
    <property type="nucleotide sequence ID" value="NZ_BAABFM010000079.1"/>
</dbReference>
<evidence type="ECO:0000259" key="4">
    <source>
        <dbReference type="PROSITE" id="PS01124"/>
    </source>
</evidence>
<dbReference type="Gene3D" id="2.60.120.10">
    <property type="entry name" value="Jelly Rolls"/>
    <property type="match status" value="1"/>
</dbReference>
<dbReference type="PANTHER" id="PTHR43280:SF28">
    <property type="entry name" value="HTH-TYPE TRANSCRIPTIONAL ACTIVATOR RHAS"/>
    <property type="match status" value="1"/>
</dbReference>
<dbReference type="AlphaFoldDB" id="A0A1I5D0F8"/>
<dbReference type="GO" id="GO:0043565">
    <property type="term" value="F:sequence-specific DNA binding"/>
    <property type="evidence" value="ECO:0007669"/>
    <property type="project" value="InterPro"/>
</dbReference>
<proteinExistence type="predicted"/>
<dbReference type="SUPFAM" id="SSF46689">
    <property type="entry name" value="Homeodomain-like"/>
    <property type="match status" value="2"/>
</dbReference>
<evidence type="ECO:0000256" key="1">
    <source>
        <dbReference type="ARBA" id="ARBA00023015"/>
    </source>
</evidence>
<dbReference type="InterPro" id="IPR018060">
    <property type="entry name" value="HTH_AraC"/>
</dbReference>
<dbReference type="InterPro" id="IPR003313">
    <property type="entry name" value="AraC-bd"/>
</dbReference>
<dbReference type="OrthoDB" id="625043at2"/>
<dbReference type="SUPFAM" id="SSF51215">
    <property type="entry name" value="Regulatory protein AraC"/>
    <property type="match status" value="1"/>
</dbReference>
<keyword evidence="6" id="KW-1185">Reference proteome</keyword>